<comment type="caution">
    <text evidence="2">The sequence shown here is derived from an EMBL/GenBank/DDBJ whole genome shotgun (WGS) entry which is preliminary data.</text>
</comment>
<feature type="transmembrane region" description="Helical" evidence="1">
    <location>
        <begin position="35"/>
        <end position="52"/>
    </location>
</feature>
<dbReference type="AlphaFoldDB" id="A0A415NW53"/>
<sequence>MFNFDLDYFLLNLLLLLIFIIAGNKISFGRKKEKYIWICFIVFTFVLGSRYLRGNDYLRYQHTFLYDDDESQIIFTAINRFLRGIGIGKYYFLYIYSIPFIVCALTFMKNLKIYARYLFPAFLLSFIFFNEYCIRQALGFSFVFMYMYYLFEKDNTLKNENVYKKWIFCLFYAILAYGIHSVNALSIAIITIIYIFSFTTISWKLSILGYIFAAFFFMSFFDWSYLENALMLIGGISDKFSAYTNRGVLFFSENAFQEDYSRSTLGQLCSAISHCSLFYLGDKTIRSKCNSRMFYTLFNVYVVGTIFDIGFWNFELIRRVFDPMLSFWCFIFSFVLVHRKEMQYSVFDNLLLLMIPLSFIRDYLSYLLERGDMTLFIWDI</sequence>
<dbReference type="Pfam" id="PF14897">
    <property type="entry name" value="EpsG"/>
    <property type="match status" value="1"/>
</dbReference>
<feature type="transmembrane region" description="Helical" evidence="1">
    <location>
        <begin position="171"/>
        <end position="195"/>
    </location>
</feature>
<organism evidence="2 3">
    <name type="scientific">Phocaeicola vulgatus</name>
    <name type="common">Bacteroides vulgatus</name>
    <dbReference type="NCBI Taxonomy" id="821"/>
    <lineage>
        <taxon>Bacteria</taxon>
        <taxon>Pseudomonadati</taxon>
        <taxon>Bacteroidota</taxon>
        <taxon>Bacteroidia</taxon>
        <taxon>Bacteroidales</taxon>
        <taxon>Bacteroidaceae</taxon>
        <taxon>Phocaeicola</taxon>
    </lineage>
</organism>
<proteinExistence type="predicted"/>
<dbReference type="Proteomes" id="UP000758576">
    <property type="component" value="Unassembled WGS sequence"/>
</dbReference>
<evidence type="ECO:0000313" key="3">
    <source>
        <dbReference type="Proteomes" id="UP000758576"/>
    </source>
</evidence>
<name>A0A415NW53_PHOVU</name>
<evidence type="ECO:0000313" key="2">
    <source>
        <dbReference type="EMBL" id="MBV3490634.1"/>
    </source>
</evidence>
<gene>
    <name evidence="2" type="ORF">KSX14_18835</name>
</gene>
<dbReference type="InterPro" id="IPR049458">
    <property type="entry name" value="EpsG-like"/>
</dbReference>
<feature type="transmembrane region" description="Helical" evidence="1">
    <location>
        <begin position="6"/>
        <end position="23"/>
    </location>
</feature>
<feature type="transmembrane region" description="Helical" evidence="1">
    <location>
        <begin position="320"/>
        <end position="338"/>
    </location>
</feature>
<feature type="transmembrane region" description="Helical" evidence="1">
    <location>
        <begin position="207"/>
        <end position="226"/>
    </location>
</feature>
<feature type="transmembrane region" description="Helical" evidence="1">
    <location>
        <begin position="293"/>
        <end position="314"/>
    </location>
</feature>
<accession>A0A415NW53</accession>
<keyword evidence="1" id="KW-0812">Transmembrane</keyword>
<keyword evidence="1" id="KW-1133">Transmembrane helix</keyword>
<reference evidence="2" key="1">
    <citation type="submission" date="2021-06" db="EMBL/GenBank/DDBJ databases">
        <title>Collection of gut derived symbiotic bacterial strains cultured from healthy donors.</title>
        <authorList>
            <person name="Lin H."/>
            <person name="Littmann E."/>
            <person name="Pamer E.G."/>
        </authorList>
    </citation>
    <scope>NUCLEOTIDE SEQUENCE</scope>
    <source>
        <strain evidence="2">MSK.19.85</strain>
    </source>
</reference>
<feature type="transmembrane region" description="Helical" evidence="1">
    <location>
        <begin position="132"/>
        <end position="151"/>
    </location>
</feature>
<dbReference type="RefSeq" id="WP_117849211.1">
    <property type="nucleotide sequence ID" value="NZ_CAXSLB010000004.1"/>
</dbReference>
<feature type="transmembrane region" description="Helical" evidence="1">
    <location>
        <begin position="91"/>
        <end position="111"/>
    </location>
</feature>
<dbReference type="EMBL" id="JAHOGA010000070">
    <property type="protein sequence ID" value="MBV3490634.1"/>
    <property type="molecule type" value="Genomic_DNA"/>
</dbReference>
<evidence type="ECO:0000256" key="1">
    <source>
        <dbReference type="SAM" id="Phobius"/>
    </source>
</evidence>
<protein>
    <submittedName>
        <fullName evidence="2">EpsG family protein</fullName>
    </submittedName>
</protein>
<keyword evidence="1" id="KW-0472">Membrane</keyword>